<organism evidence="14 15">
    <name type="scientific">Bagarius yarrelli</name>
    <name type="common">Goonch</name>
    <name type="synonym">Bagrus yarrelli</name>
    <dbReference type="NCBI Taxonomy" id="175774"/>
    <lineage>
        <taxon>Eukaryota</taxon>
        <taxon>Metazoa</taxon>
        <taxon>Chordata</taxon>
        <taxon>Craniata</taxon>
        <taxon>Vertebrata</taxon>
        <taxon>Euteleostomi</taxon>
        <taxon>Actinopterygii</taxon>
        <taxon>Neopterygii</taxon>
        <taxon>Teleostei</taxon>
        <taxon>Ostariophysi</taxon>
        <taxon>Siluriformes</taxon>
        <taxon>Sisoridae</taxon>
        <taxon>Sisorinae</taxon>
        <taxon>Bagarius</taxon>
    </lineage>
</organism>
<dbReference type="PROSITE" id="PS50835">
    <property type="entry name" value="IG_LIKE"/>
    <property type="match status" value="1"/>
</dbReference>
<feature type="compositionally biased region" description="Polar residues" evidence="11">
    <location>
        <begin position="62"/>
        <end position="76"/>
    </location>
</feature>
<dbReference type="GO" id="GO:0005524">
    <property type="term" value="F:ATP binding"/>
    <property type="evidence" value="ECO:0007669"/>
    <property type="project" value="InterPro"/>
</dbReference>
<dbReference type="InterPro" id="IPR004166">
    <property type="entry name" value="a-kinase_dom"/>
</dbReference>
<dbReference type="Gene3D" id="3.20.200.10">
    <property type="entry name" value="MHCK/EF2 kinase"/>
    <property type="match status" value="1"/>
</dbReference>
<comment type="similarity">
    <text evidence="1">Belongs to the protein kinase superfamily. Alpha-type protein kinase family. ALPK subfamily.</text>
</comment>
<feature type="region of interest" description="Disordered" evidence="11">
    <location>
        <begin position="754"/>
        <end position="906"/>
    </location>
</feature>
<dbReference type="GO" id="GO:0004674">
    <property type="term" value="F:protein serine/threonine kinase activity"/>
    <property type="evidence" value="ECO:0007669"/>
    <property type="project" value="UniProtKB-KW"/>
</dbReference>
<comment type="caution">
    <text evidence="14">The sequence shown here is derived from an EMBL/GenBank/DDBJ whole genome shotgun (WGS) entry which is preliminary data.</text>
</comment>
<feature type="compositionally biased region" description="Basic and acidic residues" evidence="11">
    <location>
        <begin position="794"/>
        <end position="803"/>
    </location>
</feature>
<feature type="compositionally biased region" description="Basic residues" evidence="11">
    <location>
        <begin position="833"/>
        <end position="842"/>
    </location>
</feature>
<dbReference type="InterPro" id="IPR036179">
    <property type="entry name" value="Ig-like_dom_sf"/>
</dbReference>
<accession>A0A556V858</accession>
<dbReference type="PANTHER" id="PTHR47091:SF2">
    <property type="entry name" value="ALPHA-PROTEIN KINASE 2"/>
    <property type="match status" value="1"/>
</dbReference>
<evidence type="ECO:0000256" key="7">
    <source>
        <dbReference type="ARBA" id="ARBA00023319"/>
    </source>
</evidence>
<feature type="compositionally biased region" description="Basic and acidic residues" evidence="11">
    <location>
        <begin position="875"/>
        <end position="904"/>
    </location>
</feature>
<dbReference type="InterPro" id="IPR007110">
    <property type="entry name" value="Ig-like_dom"/>
</dbReference>
<dbReference type="EC" id="2.7.11.1" evidence="2"/>
<dbReference type="Gene3D" id="2.60.40.10">
    <property type="entry name" value="Immunoglobulins"/>
    <property type="match status" value="1"/>
</dbReference>
<evidence type="ECO:0000256" key="3">
    <source>
        <dbReference type="ARBA" id="ARBA00022527"/>
    </source>
</evidence>
<evidence type="ECO:0000256" key="2">
    <source>
        <dbReference type="ARBA" id="ARBA00012513"/>
    </source>
</evidence>
<feature type="compositionally biased region" description="Polar residues" evidence="11">
    <location>
        <begin position="37"/>
        <end position="55"/>
    </location>
</feature>
<feature type="domain" description="Ig-like" evidence="12">
    <location>
        <begin position="967"/>
        <end position="1049"/>
    </location>
</feature>
<dbReference type="Pfam" id="PF02816">
    <property type="entry name" value="Alpha_kinase"/>
    <property type="match status" value="1"/>
</dbReference>
<evidence type="ECO:0000256" key="9">
    <source>
        <dbReference type="ARBA" id="ARBA00048679"/>
    </source>
</evidence>
<dbReference type="InterPro" id="IPR011009">
    <property type="entry name" value="Kinase-like_dom_sf"/>
</dbReference>
<evidence type="ECO:0000256" key="6">
    <source>
        <dbReference type="ARBA" id="ARBA00023157"/>
    </source>
</evidence>
<evidence type="ECO:0000256" key="10">
    <source>
        <dbReference type="ARBA" id="ARBA00051243"/>
    </source>
</evidence>
<name>A0A556V858_BAGYA</name>
<dbReference type="SMART" id="SM00811">
    <property type="entry name" value="Alpha_kinase"/>
    <property type="match status" value="1"/>
</dbReference>
<feature type="region of interest" description="Disordered" evidence="11">
    <location>
        <begin position="1"/>
        <end position="85"/>
    </location>
</feature>
<evidence type="ECO:0000313" key="14">
    <source>
        <dbReference type="EMBL" id="TSY69828.1"/>
    </source>
</evidence>
<dbReference type="Pfam" id="PF00047">
    <property type="entry name" value="ig"/>
    <property type="match status" value="1"/>
</dbReference>
<dbReference type="EMBL" id="VCAZ01000149">
    <property type="protein sequence ID" value="TSY69828.1"/>
    <property type="molecule type" value="Genomic_DNA"/>
</dbReference>
<evidence type="ECO:0000256" key="5">
    <source>
        <dbReference type="ARBA" id="ARBA00022777"/>
    </source>
</evidence>
<dbReference type="SUPFAM" id="SSF56112">
    <property type="entry name" value="Protein kinase-like (PK-like)"/>
    <property type="match status" value="1"/>
</dbReference>
<dbReference type="InterPro" id="IPR013151">
    <property type="entry name" value="Immunoglobulin_dom"/>
</dbReference>
<dbReference type="Proteomes" id="UP000319801">
    <property type="component" value="Unassembled WGS sequence"/>
</dbReference>
<comment type="catalytic activity">
    <reaction evidence="8">
        <text>L-threonyl-[protein] + ATP = O-phospho-L-threonyl-[protein] + ADP + H(+)</text>
        <dbReference type="Rhea" id="RHEA:46608"/>
        <dbReference type="Rhea" id="RHEA-COMP:11060"/>
        <dbReference type="Rhea" id="RHEA-COMP:11605"/>
        <dbReference type="ChEBI" id="CHEBI:15378"/>
        <dbReference type="ChEBI" id="CHEBI:30013"/>
        <dbReference type="ChEBI" id="CHEBI:30616"/>
        <dbReference type="ChEBI" id="CHEBI:61977"/>
        <dbReference type="ChEBI" id="CHEBI:456216"/>
        <dbReference type="EC" id="2.7.11.1"/>
    </reaction>
</comment>
<dbReference type="InterPro" id="IPR013783">
    <property type="entry name" value="Ig-like_fold"/>
</dbReference>
<proteinExistence type="inferred from homology"/>
<evidence type="ECO:0000256" key="4">
    <source>
        <dbReference type="ARBA" id="ARBA00022679"/>
    </source>
</evidence>
<comment type="catalytic activity">
    <reaction evidence="10">
        <text>L-tyrosyl-[protein] + ATP = O-phospho-L-tyrosyl-[protein] + ADP + H(+)</text>
        <dbReference type="Rhea" id="RHEA:10596"/>
        <dbReference type="Rhea" id="RHEA-COMP:10136"/>
        <dbReference type="Rhea" id="RHEA-COMP:20101"/>
        <dbReference type="ChEBI" id="CHEBI:15378"/>
        <dbReference type="ChEBI" id="CHEBI:30616"/>
        <dbReference type="ChEBI" id="CHEBI:46858"/>
        <dbReference type="ChEBI" id="CHEBI:61978"/>
        <dbReference type="ChEBI" id="CHEBI:456216"/>
        <dbReference type="EC" id="2.7.10.1"/>
    </reaction>
</comment>
<comment type="catalytic activity">
    <reaction evidence="9">
        <text>L-seryl-[protein] + ATP = O-phospho-L-seryl-[protein] + ADP + H(+)</text>
        <dbReference type="Rhea" id="RHEA:17989"/>
        <dbReference type="Rhea" id="RHEA-COMP:9863"/>
        <dbReference type="Rhea" id="RHEA-COMP:11604"/>
        <dbReference type="ChEBI" id="CHEBI:15378"/>
        <dbReference type="ChEBI" id="CHEBI:29999"/>
        <dbReference type="ChEBI" id="CHEBI:30616"/>
        <dbReference type="ChEBI" id="CHEBI:83421"/>
        <dbReference type="ChEBI" id="CHEBI:456216"/>
        <dbReference type="EC" id="2.7.11.1"/>
    </reaction>
</comment>
<keyword evidence="15" id="KW-1185">Reference proteome</keyword>
<dbReference type="PANTHER" id="PTHR47091">
    <property type="entry name" value="ALPHA-PROTEIN KINASE 2-RELATED"/>
    <property type="match status" value="1"/>
</dbReference>
<evidence type="ECO:0000259" key="13">
    <source>
        <dbReference type="PROSITE" id="PS51158"/>
    </source>
</evidence>
<keyword evidence="5 14" id="KW-0418">Kinase</keyword>
<evidence type="ECO:0000256" key="11">
    <source>
        <dbReference type="SAM" id="MobiDB-lite"/>
    </source>
</evidence>
<feature type="region of interest" description="Disordered" evidence="11">
    <location>
        <begin position="1327"/>
        <end position="1355"/>
    </location>
</feature>
<dbReference type="PROSITE" id="PS51158">
    <property type="entry name" value="ALPHA_KINASE"/>
    <property type="match status" value="1"/>
</dbReference>
<keyword evidence="3" id="KW-0723">Serine/threonine-protein kinase</keyword>
<evidence type="ECO:0000256" key="8">
    <source>
        <dbReference type="ARBA" id="ARBA00047899"/>
    </source>
</evidence>
<protein>
    <recommendedName>
        <fullName evidence="2">non-specific serine/threonine protein kinase</fullName>
        <ecNumber evidence="2">2.7.11.1</ecNumber>
    </recommendedName>
</protein>
<evidence type="ECO:0000259" key="12">
    <source>
        <dbReference type="PROSITE" id="PS50835"/>
    </source>
</evidence>
<dbReference type="OrthoDB" id="301415at2759"/>
<reference evidence="14 15" key="1">
    <citation type="journal article" date="2019" name="Genome Biol. Evol.">
        <title>Whole-Genome Sequencing of the Giant Devil Catfish, Bagarius yarrelli.</title>
        <authorList>
            <person name="Jiang W."/>
            <person name="Lv Y."/>
            <person name="Cheng L."/>
            <person name="Yang K."/>
            <person name="Chao B."/>
            <person name="Wang X."/>
            <person name="Li Y."/>
            <person name="Pan X."/>
            <person name="You X."/>
            <person name="Zhang Y."/>
            <person name="Yang J."/>
            <person name="Li J."/>
            <person name="Zhang X."/>
            <person name="Liu S."/>
            <person name="Sun C."/>
            <person name="Yang J."/>
            <person name="Shi Q."/>
        </authorList>
    </citation>
    <scope>NUCLEOTIDE SEQUENCE [LARGE SCALE GENOMIC DNA]</scope>
    <source>
        <strain evidence="14">JWS20170419001</strain>
        <tissue evidence="14">Muscle</tissue>
    </source>
</reference>
<gene>
    <name evidence="14" type="ORF">Baya_14110</name>
</gene>
<evidence type="ECO:0000313" key="15">
    <source>
        <dbReference type="Proteomes" id="UP000319801"/>
    </source>
</evidence>
<keyword evidence="6" id="KW-1015">Disulfide bond</keyword>
<evidence type="ECO:0000256" key="1">
    <source>
        <dbReference type="ARBA" id="ARBA00008651"/>
    </source>
</evidence>
<keyword evidence="7" id="KW-0393">Immunoglobulin domain</keyword>
<sequence length="1355" mass="150311">MSTGADGNKGIVKLPKNVTSQDVEFDGNESRTIPRGHQNTGVIPNNLITSTNQKTKVPENRQGGNTEPTNTPSQDESPLLEPNNETSTIDDIPHTEFYPALISGTVYTADTHKDYFMDKAVHHTDPKIKVIAEATLCDSEIDNISLENVCLVKNLNSDPEIGGILEDTVQGPDLEISVILEDTVQNIDSDIDEILKDTVQGNVSEISGILEETVQSTQSEIGRILEDTVQSTVLNISGSSEDNDQSIDSEISGLVEDTVQSTVVKIDGIVEDNGQSIDSEIGGTLEDALGMIQQPSPLSVDELSNKNVLKAYDNNAISDIQTDSTANSVENDMTQMSKSLTVNEKTDREPASCLSEDLVASKTENNPDVGLLIPSFPHTPIRIPSKTGKGINYVTHRNDTSNELWVDALDEWGYRPISCPSSTSSDNTKTLETESKSGFLELPTVESWSSSDSWASALSDWIQSVKVLPEDSNTSRSPASQHQCFITAGKSTCLQSDFESGNGYFESKMSIGPPVDLSDLHGEKENSFYTKSDISKHQNMEEETQSGVKEVEDKSENKCTERRLENKCVFKQESNALWEVTEDTAFEEEGERDHGGLSFSCYPIRRESEGYLHQEHLTDSRGGFSVRELDTIMPLTPITIGTSFLHLKEDLDEPRTSLNPSIVGISDGIRPDLTQSFTGKSTSKITGDQESYSSPCEDLKYKTAASDVSPELQRLIFPTEERLMICEEKQVAYVMLEFDDILSFKKQTRSAIKQVNSEVCERDSKMPRKNLKNSSENKPHLNKHKDKTNKNQQQKRENMRPEDGAVESGGIEDSPATVIETNLITEKSTSKSQGKKKKKHGSAKVENEPLLEVENGTKPKNSKPKNETAIKPLSKLREKLAKYEEKESKANEKTKPSTDAKTKPSTETLNVCLPDAQDDDVIKRRRVSGEKPGPVSIRIRPQLPAIFQQRKKEDVVTQTSETPKEVPHVISEIEAAPVVDDPQSISLWCNFSHMIVDFSVMWLKEGATLHEEKRKAEDNTRVSLSLLKASRKDLGFYRCTLISASGSVSTSDYHLTSEVLMELVIPNHETSAEREAVDGQEEDVSCAPLLFKEDILTDQYFGEQQHTSIVTEKDHFGEGMHRKAFRTMLRTGMTPLFDPGHACVLKVHSSIDYGAQDNNEVVQKNYNLAVEECYVQNTAREYIKAYTDIAKSAESFGEVPEIIPIVLVHRPSNSIPYATLEEELIGDFVKYSVRDGKEINLMRRDSEAGQKCCAFQHWVYTQTDGNLLVTDMQGVGMKLTDVGIATCKKGYKGFRGNCSTSFIEQFKALHQCNRFCELLGLMSLQPKPKRTAPPNSKAQPAARKKTFGPNVKGKS</sequence>
<dbReference type="GO" id="GO:0004714">
    <property type="term" value="F:transmembrane receptor protein tyrosine kinase activity"/>
    <property type="evidence" value="ECO:0007669"/>
    <property type="project" value="UniProtKB-EC"/>
</dbReference>
<dbReference type="SUPFAM" id="SSF48726">
    <property type="entry name" value="Immunoglobulin"/>
    <property type="match status" value="1"/>
</dbReference>
<feature type="domain" description="Alpha-type protein kinase" evidence="13">
    <location>
        <begin position="1092"/>
        <end position="1324"/>
    </location>
</feature>
<keyword evidence="4" id="KW-0808">Transferase</keyword>